<feature type="transmembrane region" description="Helical" evidence="1">
    <location>
        <begin position="24"/>
        <end position="46"/>
    </location>
</feature>
<keyword evidence="1" id="KW-0812">Transmembrane</keyword>
<evidence type="ECO:0000313" key="2">
    <source>
        <dbReference type="EMBL" id="EPC59507.1"/>
    </source>
</evidence>
<dbReference type="AlphaFoldDB" id="A0A829GMK1"/>
<dbReference type="Proteomes" id="UP000014264">
    <property type="component" value="Unassembled WGS sequence"/>
</dbReference>
<keyword evidence="1" id="KW-0472">Membrane</keyword>
<reference evidence="2 3" key="1">
    <citation type="journal article" date="2013" name="PLoS ONE">
        <title>Lactobacillus paracasei comparative genomics: towards species pan-genome definition and exploitation of diversity.</title>
        <authorList>
            <person name="Smokvina T."/>
            <person name="Wels M."/>
            <person name="Polka J."/>
            <person name="Chervaux C."/>
            <person name="Brisse S."/>
            <person name="Boekhorst J."/>
            <person name="van Hylckama Vlieg J.E."/>
            <person name="Siezen R.J."/>
        </authorList>
    </citation>
    <scope>NUCLEOTIDE SEQUENCE [LARGE SCALE GENOMIC DNA]</scope>
    <source>
        <strain evidence="2 3">Lpp14</strain>
    </source>
</reference>
<name>A0A829GMK1_LACPA</name>
<sequence length="68" mass="7565">MKFQSGLSLLKAKRIESIAVTIDFAIVDANFDLLLAFFGVPILIWVRDGSKTIMILYQMVESQAKMAG</sequence>
<comment type="caution">
    <text evidence="2">The sequence shown here is derived from an EMBL/GenBank/DDBJ whole genome shotgun (WGS) entry which is preliminary data.</text>
</comment>
<evidence type="ECO:0000256" key="1">
    <source>
        <dbReference type="SAM" id="Phobius"/>
    </source>
</evidence>
<proteinExistence type="predicted"/>
<evidence type="ECO:0000313" key="3">
    <source>
        <dbReference type="Proteomes" id="UP000014264"/>
    </source>
</evidence>
<protein>
    <submittedName>
        <fullName evidence="2">Putative transposase</fullName>
    </submittedName>
</protein>
<accession>A0A829GMK1</accession>
<gene>
    <name evidence="2" type="ORF">Lpp14_13889</name>
</gene>
<organism evidence="2 3">
    <name type="scientific">Lacticaseibacillus paracasei subsp. paracasei Lpp14</name>
    <dbReference type="NCBI Taxonomy" id="1256204"/>
    <lineage>
        <taxon>Bacteria</taxon>
        <taxon>Bacillati</taxon>
        <taxon>Bacillota</taxon>
        <taxon>Bacilli</taxon>
        <taxon>Lactobacillales</taxon>
        <taxon>Lactobacillaceae</taxon>
        <taxon>Lacticaseibacillus</taxon>
    </lineage>
</organism>
<dbReference type="EMBL" id="ANJZ01000341">
    <property type="protein sequence ID" value="EPC59507.1"/>
    <property type="molecule type" value="Genomic_DNA"/>
</dbReference>
<keyword evidence="1" id="KW-1133">Transmembrane helix</keyword>